<dbReference type="PROSITE" id="PS50863">
    <property type="entry name" value="B3"/>
    <property type="match status" value="1"/>
</dbReference>
<dbReference type="AlphaFoldDB" id="A0ABD3H2W5"/>
<protein>
    <recommendedName>
        <fullName evidence="8">Auxin response factor</fullName>
    </recommendedName>
</protein>
<evidence type="ECO:0000313" key="12">
    <source>
        <dbReference type="EMBL" id="KAL3684899.1"/>
    </source>
</evidence>
<feature type="region of interest" description="Disordered" evidence="9">
    <location>
        <begin position="475"/>
        <end position="519"/>
    </location>
</feature>
<evidence type="ECO:0000256" key="7">
    <source>
        <dbReference type="ARBA" id="ARBA00023294"/>
    </source>
</evidence>
<dbReference type="EMBL" id="JBJQOH010000006">
    <property type="protein sequence ID" value="KAL3684899.1"/>
    <property type="molecule type" value="Genomic_DNA"/>
</dbReference>
<feature type="region of interest" description="Disordered" evidence="9">
    <location>
        <begin position="848"/>
        <end position="907"/>
    </location>
</feature>
<dbReference type="Pfam" id="PF06507">
    <property type="entry name" value="ARF_AD"/>
    <property type="match status" value="1"/>
</dbReference>
<dbReference type="SMART" id="SM01019">
    <property type="entry name" value="B3"/>
    <property type="match status" value="1"/>
</dbReference>
<reference evidence="12 13" key="1">
    <citation type="submission" date="2024-09" db="EMBL/GenBank/DDBJ databases">
        <title>Chromosome-scale assembly of Riccia sorocarpa.</title>
        <authorList>
            <person name="Paukszto L."/>
        </authorList>
    </citation>
    <scope>NUCLEOTIDE SEQUENCE [LARGE SCALE GENOMIC DNA]</scope>
    <source>
        <strain evidence="12">LP-2024</strain>
        <tissue evidence="12">Aerial parts of the thallus</tissue>
    </source>
</reference>
<dbReference type="InterPro" id="IPR010525">
    <property type="entry name" value="ARF_dom"/>
</dbReference>
<keyword evidence="7 8" id="KW-0927">Auxin signaling pathway</keyword>
<comment type="subunit">
    <text evidence="8">Homodimers and heterodimers.</text>
</comment>
<comment type="similarity">
    <text evidence="2 8">Belongs to the ARF family.</text>
</comment>
<evidence type="ECO:0000256" key="9">
    <source>
        <dbReference type="SAM" id="MobiDB-lite"/>
    </source>
</evidence>
<feature type="compositionally biased region" description="Polar residues" evidence="9">
    <location>
        <begin position="710"/>
        <end position="753"/>
    </location>
</feature>
<feature type="region of interest" description="Disordered" evidence="9">
    <location>
        <begin position="542"/>
        <end position="572"/>
    </location>
</feature>
<keyword evidence="6 8" id="KW-0539">Nucleus</keyword>
<dbReference type="Gene3D" id="3.10.20.90">
    <property type="entry name" value="Phosphatidylinositol 3-kinase Catalytic Subunit, Chain A, domain 1"/>
    <property type="match status" value="1"/>
</dbReference>
<dbReference type="Gene3D" id="2.30.30.1040">
    <property type="match status" value="1"/>
</dbReference>
<dbReference type="FunFam" id="2.30.30.1040:FF:000001">
    <property type="entry name" value="Auxin response factor"/>
    <property type="match status" value="1"/>
</dbReference>
<dbReference type="GO" id="GO:0005634">
    <property type="term" value="C:nucleus"/>
    <property type="evidence" value="ECO:0007669"/>
    <property type="project" value="UniProtKB-SubCell"/>
</dbReference>
<evidence type="ECO:0000256" key="5">
    <source>
        <dbReference type="ARBA" id="ARBA00023163"/>
    </source>
</evidence>
<keyword evidence="4 8" id="KW-0238">DNA-binding</keyword>
<name>A0ABD3H2W5_9MARC</name>
<evidence type="ECO:0000256" key="1">
    <source>
        <dbReference type="ARBA" id="ARBA00004123"/>
    </source>
</evidence>
<evidence type="ECO:0000256" key="4">
    <source>
        <dbReference type="ARBA" id="ARBA00023125"/>
    </source>
</evidence>
<dbReference type="Proteomes" id="UP001633002">
    <property type="component" value="Unassembled WGS sequence"/>
</dbReference>
<feature type="compositionally biased region" description="Polar residues" evidence="9">
    <location>
        <begin position="650"/>
        <end position="663"/>
    </location>
</feature>
<feature type="domain" description="PB1" evidence="11">
    <location>
        <begin position="993"/>
        <end position="1077"/>
    </location>
</feature>
<evidence type="ECO:0000256" key="6">
    <source>
        <dbReference type="ARBA" id="ARBA00023242"/>
    </source>
</evidence>
<feature type="compositionally biased region" description="Low complexity" evidence="9">
    <location>
        <begin position="546"/>
        <end position="558"/>
    </location>
</feature>
<comment type="function">
    <text evidence="8">Auxin response factors (ARFs) are transcriptional factors that bind specifically to the DNA sequence 5'-TGTCTC-3' found in the auxin-responsive promoter elements (AuxREs).</text>
</comment>
<sequence>MSRCDGCTGPPLAPRIVHSLIVYQGKLTFFSGEQRSLNSELWHACAGPLVSVPPVGSRVVYFPQGHSEQVAASTQKEADVHIPSYPSLPPRLICLLDNVTLHADMETDEVYTRMTLIPLSQSQEKEMVLTPEVPPRETKQPTDFFCKTLTASDTSTHGGFSIPRRAAEKVFPPLDYSQQPPAHPAQELVARDLHDQEWHFRHIYRGQPRRHLLTTGWSVFVSSKRLQAGDSVLFIRDDKGQLLLGIRRANRQQTAMPSSVLTSDSMHIGVLAAANHAAATNSRFTIFYNPRASPSEFVIPLWKYHKAIYQTQVSVGMRFRMVFETEESGVRRYTGTITGIGDLDPVRWPNSHWRSLKVGWDESTAGERQRRVSLWEIEPLTTPFLICPPLTLRAKRPRAGFPGEDEVLDGSLRKSPLWLRDDERDSLSSLSFRGLGMDAWTTRLAQNADSVNSGPTSEYYRVMAAAALQEIRANDSSKQMLQRQQQQPLQNHHMQFRQQGQPLQLPQQSDQQQVNLQQQQQQLNMQQQQQVLTSAQPLQLPDVTGPLLQLSSSRPQSPMELPPPMRASSGYTDSDVHISPASTAWGSFPLQSLLNRSQQGGTLPSEETNQLVNLLRNSSSLIQQAPLMSGSGMVNRETPVSTGWFPMRDSTVSDSQAHSSGRVSNPAPVFPVSSNEPCQSVLTQTTLLPGSGIINRETPGSNPWFPMRESSVTDSQAHSSTRVGRGDSSSSPAPTFGAVSSNEPSQSGLTQATLLPASGIVGREPQMSSPWFPMRESPMSDSQAHSSSRIGPGSSSSSPAPTFPVSNANEPCQSSLTQAALLPAPGIVGRDPPGSSSWFSVRESVVSDSQAHSNPRIGRGDSSSSAAQTFALSSNEPCQSGLTALPMQSSPFGAFRDSSQDQDQVQSDPRNHFLFGVSIDQMPNGVAGLGPRAFGKAKDAQARFAGGNLFPPPYCSSAGPDLPVSPGILPHGSLDDNGLMQRGFMPPVTSPQRSYTKVYKLGSVGRSLDVARFTNYADLRAHLARMFGLEGQLEDPQRSGWQLVFVDYENDVLLVGDDPWEEFVNCVRSIRILSPSEVMHMSQEGMELMNIVPPAVHWPTSSGSEDGATMPPAGFEKSCGNETPRGCP</sequence>
<dbReference type="PANTHER" id="PTHR31384:SF115">
    <property type="entry name" value="AUXIN RESPONSE FACTOR 6"/>
    <property type="match status" value="1"/>
</dbReference>
<keyword evidence="3 8" id="KW-0805">Transcription regulation</keyword>
<feature type="region of interest" description="Disordered" evidence="9">
    <location>
        <begin position="648"/>
        <end position="670"/>
    </location>
</feature>
<accession>A0ABD3H2W5</accession>
<dbReference type="PANTHER" id="PTHR31384">
    <property type="entry name" value="AUXIN RESPONSE FACTOR 4-RELATED"/>
    <property type="match status" value="1"/>
</dbReference>
<keyword evidence="5 8" id="KW-0804">Transcription</keyword>
<dbReference type="Pfam" id="PF02362">
    <property type="entry name" value="B3"/>
    <property type="match status" value="1"/>
</dbReference>
<feature type="domain" description="TF-B3" evidence="10">
    <location>
        <begin position="145"/>
        <end position="250"/>
    </location>
</feature>
<feature type="region of interest" description="Disordered" evidence="9">
    <location>
        <begin position="1100"/>
        <end position="1128"/>
    </location>
</feature>
<comment type="subcellular location">
    <subcellularLocation>
        <location evidence="1 8">Nucleus</location>
    </subcellularLocation>
</comment>
<dbReference type="InterPro" id="IPR033389">
    <property type="entry name" value="AUX/IAA_dom"/>
</dbReference>
<feature type="region of interest" description="Disordered" evidence="9">
    <location>
        <begin position="689"/>
        <end position="811"/>
    </location>
</feature>
<evidence type="ECO:0000256" key="3">
    <source>
        <dbReference type="ARBA" id="ARBA00023015"/>
    </source>
</evidence>
<dbReference type="SUPFAM" id="SSF101936">
    <property type="entry name" value="DNA-binding pseudobarrel domain"/>
    <property type="match status" value="1"/>
</dbReference>
<evidence type="ECO:0000256" key="2">
    <source>
        <dbReference type="ARBA" id="ARBA00007853"/>
    </source>
</evidence>
<dbReference type="Gene3D" id="2.40.330.10">
    <property type="entry name" value="DNA-binding pseudobarrel domain"/>
    <property type="match status" value="1"/>
</dbReference>
<dbReference type="SUPFAM" id="SSF54277">
    <property type="entry name" value="CAD &amp; PB1 domains"/>
    <property type="match status" value="1"/>
</dbReference>
<dbReference type="GO" id="GO:0003677">
    <property type="term" value="F:DNA binding"/>
    <property type="evidence" value="ECO:0007669"/>
    <property type="project" value="UniProtKB-KW"/>
</dbReference>
<comment type="caution">
    <text evidence="12">The sequence shown here is derived from an EMBL/GenBank/DDBJ whole genome shotgun (WGS) entry which is preliminary data.</text>
</comment>
<dbReference type="GO" id="GO:0009734">
    <property type="term" value="P:auxin-activated signaling pathway"/>
    <property type="evidence" value="ECO:0007669"/>
    <property type="project" value="UniProtKB-KW"/>
</dbReference>
<dbReference type="InterPro" id="IPR015300">
    <property type="entry name" value="DNA-bd_pseudobarrel_sf"/>
</dbReference>
<dbReference type="FunFam" id="3.10.20.90:FF:000047">
    <property type="entry name" value="Auxin response factor"/>
    <property type="match status" value="1"/>
</dbReference>
<evidence type="ECO:0000313" key="13">
    <source>
        <dbReference type="Proteomes" id="UP001633002"/>
    </source>
</evidence>
<dbReference type="InterPro" id="IPR053793">
    <property type="entry name" value="PB1-like"/>
</dbReference>
<dbReference type="PROSITE" id="PS51745">
    <property type="entry name" value="PB1"/>
    <property type="match status" value="1"/>
</dbReference>
<dbReference type="InterPro" id="IPR003340">
    <property type="entry name" value="B3_DNA-bd"/>
</dbReference>
<evidence type="ECO:0000256" key="8">
    <source>
        <dbReference type="RuleBase" id="RU004561"/>
    </source>
</evidence>
<feature type="compositionally biased region" description="Low complexity" evidence="9">
    <location>
        <begin position="479"/>
        <end position="519"/>
    </location>
</feature>
<dbReference type="Pfam" id="PF02309">
    <property type="entry name" value="AUX_IAA"/>
    <property type="match status" value="1"/>
</dbReference>
<feature type="compositionally biased region" description="Polar residues" evidence="9">
    <location>
        <begin position="861"/>
        <end position="891"/>
    </location>
</feature>
<evidence type="ECO:0000259" key="10">
    <source>
        <dbReference type="PROSITE" id="PS50863"/>
    </source>
</evidence>
<proteinExistence type="inferred from homology"/>
<dbReference type="CDD" id="cd10017">
    <property type="entry name" value="B3_DNA"/>
    <property type="match status" value="1"/>
</dbReference>
<feature type="compositionally biased region" description="Low complexity" evidence="9">
    <location>
        <begin position="786"/>
        <end position="806"/>
    </location>
</feature>
<gene>
    <name evidence="12" type="ORF">R1sor_002921</name>
</gene>
<dbReference type="FunFam" id="2.40.330.10:FF:000001">
    <property type="entry name" value="Auxin response factor"/>
    <property type="match status" value="1"/>
</dbReference>
<keyword evidence="13" id="KW-1185">Reference proteome</keyword>
<dbReference type="InterPro" id="IPR044835">
    <property type="entry name" value="ARF_plant"/>
</dbReference>
<organism evidence="12 13">
    <name type="scientific">Riccia sorocarpa</name>
    <dbReference type="NCBI Taxonomy" id="122646"/>
    <lineage>
        <taxon>Eukaryota</taxon>
        <taxon>Viridiplantae</taxon>
        <taxon>Streptophyta</taxon>
        <taxon>Embryophyta</taxon>
        <taxon>Marchantiophyta</taxon>
        <taxon>Marchantiopsida</taxon>
        <taxon>Marchantiidae</taxon>
        <taxon>Marchantiales</taxon>
        <taxon>Ricciaceae</taxon>
        <taxon>Riccia</taxon>
    </lineage>
</organism>
<evidence type="ECO:0000259" key="11">
    <source>
        <dbReference type="PROSITE" id="PS51745"/>
    </source>
</evidence>